<dbReference type="PANTHER" id="PTHR43065:SF34">
    <property type="entry name" value="SPORULATION KINASE A"/>
    <property type="match status" value="1"/>
</dbReference>
<dbReference type="GO" id="GO:0005524">
    <property type="term" value="F:ATP binding"/>
    <property type="evidence" value="ECO:0007669"/>
    <property type="project" value="UniProtKB-KW"/>
</dbReference>
<dbReference type="Gene3D" id="3.30.565.10">
    <property type="entry name" value="Histidine kinase-like ATPase, C-terminal domain"/>
    <property type="match status" value="1"/>
</dbReference>
<evidence type="ECO:0000256" key="2">
    <source>
        <dbReference type="ARBA" id="ARBA00012438"/>
    </source>
</evidence>
<keyword evidence="10" id="KW-1133">Transmembrane helix</keyword>
<keyword evidence="6" id="KW-0418">Kinase</keyword>
<evidence type="ECO:0000256" key="8">
    <source>
        <dbReference type="ARBA" id="ARBA00023012"/>
    </source>
</evidence>
<dbReference type="Pfam" id="PF02518">
    <property type="entry name" value="HATPase_c"/>
    <property type="match status" value="1"/>
</dbReference>
<dbReference type="InterPro" id="IPR003661">
    <property type="entry name" value="HisK_dim/P_dom"/>
</dbReference>
<dbReference type="Gene3D" id="3.30.450.20">
    <property type="entry name" value="PAS domain"/>
    <property type="match status" value="1"/>
</dbReference>
<dbReference type="Pfam" id="PF00989">
    <property type="entry name" value="PAS"/>
    <property type="match status" value="1"/>
</dbReference>
<name>A0ABU9KBM6_9BACI</name>
<keyword evidence="10" id="KW-0472">Membrane</keyword>
<feature type="transmembrane region" description="Helical" evidence="10">
    <location>
        <begin position="7"/>
        <end position="27"/>
    </location>
</feature>
<keyword evidence="4" id="KW-0808">Transferase</keyword>
<evidence type="ECO:0000259" key="11">
    <source>
        <dbReference type="PROSITE" id="PS50109"/>
    </source>
</evidence>
<evidence type="ECO:0000259" key="13">
    <source>
        <dbReference type="PROSITE" id="PS50113"/>
    </source>
</evidence>
<evidence type="ECO:0000256" key="9">
    <source>
        <dbReference type="SAM" id="Coils"/>
    </source>
</evidence>
<keyword evidence="5" id="KW-0547">Nucleotide-binding</keyword>
<evidence type="ECO:0000259" key="12">
    <source>
        <dbReference type="PROSITE" id="PS50112"/>
    </source>
</evidence>
<evidence type="ECO:0000256" key="6">
    <source>
        <dbReference type="ARBA" id="ARBA00022777"/>
    </source>
</evidence>
<comment type="catalytic activity">
    <reaction evidence="1">
        <text>ATP + protein L-histidine = ADP + protein N-phospho-L-histidine.</text>
        <dbReference type="EC" id="2.7.13.3"/>
    </reaction>
</comment>
<organism evidence="14 15">
    <name type="scientific">Rossellomorea oryzaecorticis</name>
    <dbReference type="NCBI Taxonomy" id="1396505"/>
    <lineage>
        <taxon>Bacteria</taxon>
        <taxon>Bacillati</taxon>
        <taxon>Bacillota</taxon>
        <taxon>Bacilli</taxon>
        <taxon>Bacillales</taxon>
        <taxon>Bacillaceae</taxon>
        <taxon>Rossellomorea</taxon>
    </lineage>
</organism>
<evidence type="ECO:0000256" key="5">
    <source>
        <dbReference type="ARBA" id="ARBA00022741"/>
    </source>
</evidence>
<dbReference type="CDD" id="cd00130">
    <property type="entry name" value="PAS"/>
    <property type="match status" value="1"/>
</dbReference>
<evidence type="ECO:0000256" key="7">
    <source>
        <dbReference type="ARBA" id="ARBA00022840"/>
    </source>
</evidence>
<dbReference type="EMBL" id="JBBYAF010000029">
    <property type="protein sequence ID" value="MEL3973514.1"/>
    <property type="molecule type" value="Genomic_DNA"/>
</dbReference>
<accession>A0ABU9KBM6</accession>
<dbReference type="InterPro" id="IPR035965">
    <property type="entry name" value="PAS-like_dom_sf"/>
</dbReference>
<dbReference type="NCBIfam" id="TIGR00229">
    <property type="entry name" value="sensory_box"/>
    <property type="match status" value="1"/>
</dbReference>
<evidence type="ECO:0000256" key="3">
    <source>
        <dbReference type="ARBA" id="ARBA00022553"/>
    </source>
</evidence>
<dbReference type="InterPro" id="IPR001610">
    <property type="entry name" value="PAC"/>
</dbReference>
<dbReference type="Gene3D" id="1.10.287.130">
    <property type="match status" value="1"/>
</dbReference>
<dbReference type="SUPFAM" id="SSF47384">
    <property type="entry name" value="Homodimeric domain of signal transducing histidine kinase"/>
    <property type="match status" value="1"/>
</dbReference>
<evidence type="ECO:0000256" key="4">
    <source>
        <dbReference type="ARBA" id="ARBA00022679"/>
    </source>
</evidence>
<dbReference type="SMART" id="SM00388">
    <property type="entry name" value="HisKA"/>
    <property type="match status" value="1"/>
</dbReference>
<evidence type="ECO:0000313" key="15">
    <source>
        <dbReference type="Proteomes" id="UP001389717"/>
    </source>
</evidence>
<dbReference type="SMART" id="SM00086">
    <property type="entry name" value="PAC"/>
    <property type="match status" value="1"/>
</dbReference>
<feature type="domain" description="Histidine kinase" evidence="11">
    <location>
        <begin position="223"/>
        <end position="429"/>
    </location>
</feature>
<keyword evidence="9" id="KW-0175">Coiled coil</keyword>
<dbReference type="SUPFAM" id="SSF55785">
    <property type="entry name" value="PYP-like sensor domain (PAS domain)"/>
    <property type="match status" value="1"/>
</dbReference>
<dbReference type="PRINTS" id="PR00344">
    <property type="entry name" value="BCTRLSENSOR"/>
</dbReference>
<dbReference type="InterPro" id="IPR004358">
    <property type="entry name" value="Sig_transdc_His_kin-like_C"/>
</dbReference>
<dbReference type="CDD" id="cd00082">
    <property type="entry name" value="HisKA"/>
    <property type="match status" value="1"/>
</dbReference>
<dbReference type="PROSITE" id="PS50113">
    <property type="entry name" value="PAC"/>
    <property type="match status" value="1"/>
</dbReference>
<dbReference type="SUPFAM" id="SSF55874">
    <property type="entry name" value="ATPase domain of HSP90 chaperone/DNA topoisomerase II/histidine kinase"/>
    <property type="match status" value="1"/>
</dbReference>
<dbReference type="PROSITE" id="PS50112">
    <property type="entry name" value="PAS"/>
    <property type="match status" value="1"/>
</dbReference>
<dbReference type="PROSITE" id="PS50109">
    <property type="entry name" value="HIS_KIN"/>
    <property type="match status" value="1"/>
</dbReference>
<dbReference type="EC" id="2.7.13.3" evidence="2"/>
<dbReference type="Proteomes" id="UP001389717">
    <property type="component" value="Unassembled WGS sequence"/>
</dbReference>
<sequence>MAKYKGRILFVLAGALLIIIWDFIYYFVLQYSFNLQVDLLFGTLILFIGYYTGKNYDESNETVSAISKSEEKIKRLNEELHLVLQNITEVVFHTNSKGEFQFLNHSWEELTGYSIKESIHKNALHFISLHERHEFLRVLRRSISEQKEKTKIDFSFQTRSGQFRWGEVNIKLNYDENGELAGTVGTISDITERIHNEEELLEMNETLAIESQKLSVAGQLAAGIAHEVRNPLTSINGFLQLLRDDADEKTREYLEIVFSEIKRIELVLSELLILAKPQSVTYKRINIVETLDHVAKLLNTNAILYNIEIQTAFKQRDLYIRGDENQLKQVFINLVKNAIEAMPHGGNIMIEAGLNEYNKVELSFKDEGIGMKKQILDKLGEPFFTTKTKGTGLGLTICLRILRDHSADISVQSEQGEGTTFSIKFEAAHQQERKKREQTQKVW</sequence>
<protein>
    <recommendedName>
        <fullName evidence="2">histidine kinase</fullName>
        <ecNumber evidence="2">2.7.13.3</ecNumber>
    </recommendedName>
</protein>
<dbReference type="Pfam" id="PF00512">
    <property type="entry name" value="HisKA"/>
    <property type="match status" value="1"/>
</dbReference>
<keyword evidence="10" id="KW-0812">Transmembrane</keyword>
<reference evidence="14 15" key="1">
    <citation type="submission" date="2024-04" db="EMBL/GenBank/DDBJ databases">
        <title>Bacillus oryzaecorticis sp. nov., a moderately halophilic bacterium isolated from rice husks.</title>
        <authorList>
            <person name="Zhu H.-S."/>
        </authorList>
    </citation>
    <scope>NUCLEOTIDE SEQUENCE [LARGE SCALE GENOMIC DNA]</scope>
    <source>
        <strain evidence="14 15">ZC255</strain>
    </source>
</reference>
<dbReference type="InterPro" id="IPR000700">
    <property type="entry name" value="PAS-assoc_C"/>
</dbReference>
<keyword evidence="7 14" id="KW-0067">ATP-binding</keyword>
<evidence type="ECO:0000256" key="1">
    <source>
        <dbReference type="ARBA" id="ARBA00000085"/>
    </source>
</evidence>
<dbReference type="InterPro" id="IPR003594">
    <property type="entry name" value="HATPase_dom"/>
</dbReference>
<dbReference type="InterPro" id="IPR013767">
    <property type="entry name" value="PAS_fold"/>
</dbReference>
<feature type="coiled-coil region" evidence="9">
    <location>
        <begin position="59"/>
        <end position="86"/>
    </location>
</feature>
<dbReference type="PANTHER" id="PTHR43065">
    <property type="entry name" value="SENSOR HISTIDINE KINASE"/>
    <property type="match status" value="1"/>
</dbReference>
<feature type="domain" description="PAS" evidence="12">
    <location>
        <begin position="76"/>
        <end position="146"/>
    </location>
</feature>
<dbReference type="InterPro" id="IPR036890">
    <property type="entry name" value="HATPase_C_sf"/>
</dbReference>
<proteinExistence type="predicted"/>
<dbReference type="SMART" id="SM00387">
    <property type="entry name" value="HATPase_c"/>
    <property type="match status" value="1"/>
</dbReference>
<feature type="domain" description="PAC" evidence="13">
    <location>
        <begin position="150"/>
        <end position="202"/>
    </location>
</feature>
<keyword evidence="3" id="KW-0597">Phosphoprotein</keyword>
<evidence type="ECO:0000313" key="14">
    <source>
        <dbReference type="EMBL" id="MEL3973514.1"/>
    </source>
</evidence>
<dbReference type="RefSeq" id="WP_341985014.1">
    <property type="nucleotide sequence ID" value="NZ_JBBYAF010000029.1"/>
</dbReference>
<dbReference type="InterPro" id="IPR005467">
    <property type="entry name" value="His_kinase_dom"/>
</dbReference>
<evidence type="ECO:0000256" key="10">
    <source>
        <dbReference type="SAM" id="Phobius"/>
    </source>
</evidence>
<keyword evidence="8" id="KW-0902">Two-component regulatory system</keyword>
<gene>
    <name evidence="14" type="ORF">AAEO50_14590</name>
</gene>
<dbReference type="SMART" id="SM00091">
    <property type="entry name" value="PAS"/>
    <property type="match status" value="1"/>
</dbReference>
<dbReference type="InterPro" id="IPR036097">
    <property type="entry name" value="HisK_dim/P_sf"/>
</dbReference>
<keyword evidence="15" id="KW-1185">Reference proteome</keyword>
<dbReference type="InterPro" id="IPR000014">
    <property type="entry name" value="PAS"/>
</dbReference>
<comment type="caution">
    <text evidence="14">The sequence shown here is derived from an EMBL/GenBank/DDBJ whole genome shotgun (WGS) entry which is preliminary data.</text>
</comment>